<dbReference type="OrthoDB" id="9796616at2"/>
<keyword evidence="4 8" id="KW-0812">Transmembrane</keyword>
<evidence type="ECO:0000256" key="1">
    <source>
        <dbReference type="ARBA" id="ARBA00004651"/>
    </source>
</evidence>
<feature type="transmembrane region" description="Helical" evidence="8">
    <location>
        <begin position="6"/>
        <end position="27"/>
    </location>
</feature>
<dbReference type="Pfam" id="PF04093">
    <property type="entry name" value="MreD"/>
    <property type="match status" value="1"/>
</dbReference>
<keyword evidence="6 8" id="KW-1133">Transmembrane helix</keyword>
<keyword evidence="3" id="KW-1003">Cell membrane</keyword>
<evidence type="ECO:0000256" key="4">
    <source>
        <dbReference type="ARBA" id="ARBA00022692"/>
    </source>
</evidence>
<dbReference type="InterPro" id="IPR007227">
    <property type="entry name" value="Cell_shape_determining_MreD"/>
</dbReference>
<organism evidence="9 10">
    <name type="scientific">Sporomusa malonica</name>
    <dbReference type="NCBI Taxonomy" id="112901"/>
    <lineage>
        <taxon>Bacteria</taxon>
        <taxon>Bacillati</taxon>
        <taxon>Bacillota</taxon>
        <taxon>Negativicutes</taxon>
        <taxon>Selenomonadales</taxon>
        <taxon>Sporomusaceae</taxon>
        <taxon>Sporomusa</taxon>
    </lineage>
</organism>
<evidence type="ECO:0000256" key="2">
    <source>
        <dbReference type="ARBA" id="ARBA00007776"/>
    </source>
</evidence>
<feature type="transmembrane region" description="Helical" evidence="8">
    <location>
        <begin position="96"/>
        <end position="123"/>
    </location>
</feature>
<dbReference type="NCBIfam" id="TIGR03426">
    <property type="entry name" value="shape_MreD"/>
    <property type="match status" value="1"/>
</dbReference>
<keyword evidence="7 8" id="KW-0472">Membrane</keyword>
<evidence type="ECO:0000256" key="5">
    <source>
        <dbReference type="ARBA" id="ARBA00022960"/>
    </source>
</evidence>
<evidence type="ECO:0000256" key="3">
    <source>
        <dbReference type="ARBA" id="ARBA00022475"/>
    </source>
</evidence>
<evidence type="ECO:0000313" key="10">
    <source>
        <dbReference type="Proteomes" id="UP000192738"/>
    </source>
</evidence>
<protein>
    <submittedName>
        <fullName evidence="9">Rod shape-determining protein MreD</fullName>
    </submittedName>
</protein>
<comment type="similarity">
    <text evidence="2">Belongs to the MreD family.</text>
</comment>
<sequence>MKTTLGWAVILIVSLAAQAVLLPLVFTKGVKPDILLIIIVAAGLLAGRERAIGVAFFAGLMQDFASGNVFGLNTLSKMAVGYAAGLAERKVFKESILLPVLATIIATFFNSAIMQALLFLLGYKIEPGSMMLNQVLPSLGYNILFCIPIHRLIYRMTFGNRSQF</sequence>
<gene>
    <name evidence="9" type="ORF">SAMN04488500_110106</name>
</gene>
<dbReference type="EMBL" id="FWXI01000010">
    <property type="protein sequence ID" value="SMC83093.1"/>
    <property type="molecule type" value="Genomic_DNA"/>
</dbReference>
<feature type="transmembrane region" description="Helical" evidence="8">
    <location>
        <begin position="64"/>
        <end position="84"/>
    </location>
</feature>
<dbReference type="STRING" id="112901.SAMN04488500_110106"/>
<keyword evidence="10" id="KW-1185">Reference proteome</keyword>
<name>A0A1W2CD19_9FIRM</name>
<keyword evidence="5" id="KW-0133">Cell shape</keyword>
<dbReference type="PIRSF" id="PIRSF037497">
    <property type="entry name" value="MreD_Clostridium/Treponema_prd"/>
    <property type="match status" value="1"/>
</dbReference>
<dbReference type="AlphaFoldDB" id="A0A1W2CD19"/>
<dbReference type="GO" id="GO:0008360">
    <property type="term" value="P:regulation of cell shape"/>
    <property type="evidence" value="ECO:0007669"/>
    <property type="project" value="UniProtKB-KW"/>
</dbReference>
<dbReference type="GO" id="GO:0005886">
    <property type="term" value="C:plasma membrane"/>
    <property type="evidence" value="ECO:0007669"/>
    <property type="project" value="UniProtKB-SubCell"/>
</dbReference>
<comment type="subcellular location">
    <subcellularLocation>
        <location evidence="1">Cell membrane</location>
        <topology evidence="1">Multi-pass membrane protein</topology>
    </subcellularLocation>
</comment>
<evidence type="ECO:0000256" key="7">
    <source>
        <dbReference type="ARBA" id="ARBA00023136"/>
    </source>
</evidence>
<evidence type="ECO:0000256" key="8">
    <source>
        <dbReference type="SAM" id="Phobius"/>
    </source>
</evidence>
<proteinExistence type="inferred from homology"/>
<feature type="transmembrane region" description="Helical" evidence="8">
    <location>
        <begin position="135"/>
        <end position="154"/>
    </location>
</feature>
<dbReference type="Proteomes" id="UP000192738">
    <property type="component" value="Unassembled WGS sequence"/>
</dbReference>
<evidence type="ECO:0000256" key="6">
    <source>
        <dbReference type="ARBA" id="ARBA00022989"/>
    </source>
</evidence>
<dbReference type="InterPro" id="IPR017225">
    <property type="entry name" value="Cell_shape_determin_MreD_prd"/>
</dbReference>
<reference evidence="9 10" key="1">
    <citation type="submission" date="2017-04" db="EMBL/GenBank/DDBJ databases">
        <authorList>
            <person name="Afonso C.L."/>
            <person name="Miller P.J."/>
            <person name="Scott M.A."/>
            <person name="Spackman E."/>
            <person name="Goraichik I."/>
            <person name="Dimitrov K.M."/>
            <person name="Suarez D.L."/>
            <person name="Swayne D.E."/>
        </authorList>
    </citation>
    <scope>NUCLEOTIDE SEQUENCE [LARGE SCALE GENOMIC DNA]</scope>
    <source>
        <strain evidence="9 10">DSM 5090</strain>
    </source>
</reference>
<accession>A0A1W2CD19</accession>
<evidence type="ECO:0000313" key="9">
    <source>
        <dbReference type="EMBL" id="SMC83093.1"/>
    </source>
</evidence>
<dbReference type="RefSeq" id="WP_084576173.1">
    <property type="nucleotide sequence ID" value="NZ_CP155572.1"/>
</dbReference>